<dbReference type="InterPro" id="IPR018289">
    <property type="entry name" value="MULE_transposase_dom"/>
</dbReference>
<dbReference type="AlphaFoldDB" id="A0A6L2L8H7"/>
<sequence length="623" mass="71713">MTLSIAWKIPSKPLLNTHPSIPMKQEKDPETHLVVGRGFLATVNAVIDCRMAKIAIGEGITRSVLGVKGVELGEEEAPYWTTHGKRELYKPRPSSDGVGAQTSYYSRKDFLDCHLPSEWEIFRDDELNPFKDKPPKDRDGAWHAKTRLVDPDGEEFTKTLQSIPTTRKLSKRENPREIIELDHFYDACQIRTFVNYLRLLLVIDATHLNGQYKETNLVAVGMDENNQIVSIDFGICKGETGLCWSWWMSVLKESIGDSPNLLFISDGHAAIALALHNEFPLAFYAICCHHLIMNLSLKRKKTKGLFWKICKAYTQEEFSTKMHNLQDVQPDAYHKLCEASLERWSRAHYPLVRYNYMTSNSVESVNAYIVLYRKLPMLKLAEMYRAMVQEWYFKCQELAGMKSIKNDFDTNVMYNIAKVAGKLQLFVSYYQIDLSTVLIPNDGSLEESFVANYNLEIFIDQLGVDFIIAKYIFSNASLAELMNHVITNYTSESEDDKREVTQNDYTFNQIVEWAEQEHFEDEGTKEVQRQHLRIMIKPGGGMMCQGVWKEIQTKGVIGNSIHFDALGDMQEYVKMLASIVTQKTMKLERILDLLNHVILQSKFRFLNSNRGNRSTLTIQRWLA</sequence>
<dbReference type="PANTHER" id="PTHR31973:SF185">
    <property type="entry name" value="TRANSPOSASE, MUDR, PLANT, MULE TRANSPOSASE DOMAIN-CONTAINING PROTEIN"/>
    <property type="match status" value="1"/>
</dbReference>
<dbReference type="PANTHER" id="PTHR31973">
    <property type="entry name" value="POLYPROTEIN, PUTATIVE-RELATED"/>
    <property type="match status" value="1"/>
</dbReference>
<organism evidence="2">
    <name type="scientific">Tanacetum cinerariifolium</name>
    <name type="common">Dalmatian daisy</name>
    <name type="synonym">Chrysanthemum cinerariifolium</name>
    <dbReference type="NCBI Taxonomy" id="118510"/>
    <lineage>
        <taxon>Eukaryota</taxon>
        <taxon>Viridiplantae</taxon>
        <taxon>Streptophyta</taxon>
        <taxon>Embryophyta</taxon>
        <taxon>Tracheophyta</taxon>
        <taxon>Spermatophyta</taxon>
        <taxon>Magnoliopsida</taxon>
        <taxon>eudicotyledons</taxon>
        <taxon>Gunneridae</taxon>
        <taxon>Pentapetalae</taxon>
        <taxon>asterids</taxon>
        <taxon>campanulids</taxon>
        <taxon>Asterales</taxon>
        <taxon>Asteraceae</taxon>
        <taxon>Asteroideae</taxon>
        <taxon>Anthemideae</taxon>
        <taxon>Anthemidinae</taxon>
        <taxon>Tanacetum</taxon>
    </lineage>
</organism>
<evidence type="ECO:0000313" key="2">
    <source>
        <dbReference type="EMBL" id="GEU58038.1"/>
    </source>
</evidence>
<dbReference type="Pfam" id="PF10551">
    <property type="entry name" value="MULE"/>
    <property type="match status" value="1"/>
</dbReference>
<name>A0A6L2L8H7_TANCI</name>
<gene>
    <name evidence="2" type="ORF">Tci_030016</name>
</gene>
<accession>A0A6L2L8H7</accession>
<reference evidence="2" key="1">
    <citation type="journal article" date="2019" name="Sci. Rep.">
        <title>Draft genome of Tanacetum cinerariifolium, the natural source of mosquito coil.</title>
        <authorList>
            <person name="Yamashiro T."/>
            <person name="Shiraishi A."/>
            <person name="Satake H."/>
            <person name="Nakayama K."/>
        </authorList>
    </citation>
    <scope>NUCLEOTIDE SEQUENCE</scope>
</reference>
<dbReference type="EMBL" id="BKCJ010003933">
    <property type="protein sequence ID" value="GEU58038.1"/>
    <property type="molecule type" value="Genomic_DNA"/>
</dbReference>
<feature type="domain" description="MULE transposase" evidence="1">
    <location>
        <begin position="201"/>
        <end position="294"/>
    </location>
</feature>
<protein>
    <submittedName>
        <fullName evidence="2">Transposase, MuDR, MULE transposase domain protein</fullName>
    </submittedName>
</protein>
<proteinExistence type="predicted"/>
<evidence type="ECO:0000259" key="1">
    <source>
        <dbReference type="Pfam" id="PF10551"/>
    </source>
</evidence>
<comment type="caution">
    <text evidence="2">The sequence shown here is derived from an EMBL/GenBank/DDBJ whole genome shotgun (WGS) entry which is preliminary data.</text>
</comment>